<proteinExistence type="predicted"/>
<evidence type="ECO:0000313" key="4">
    <source>
        <dbReference type="Proteomes" id="UP000794436"/>
    </source>
</evidence>
<accession>A0A8K1C3U1</accession>
<organism evidence="3 4">
    <name type="scientific">Pythium oligandrum</name>
    <name type="common">Mycoparasitic fungus</name>
    <dbReference type="NCBI Taxonomy" id="41045"/>
    <lineage>
        <taxon>Eukaryota</taxon>
        <taxon>Sar</taxon>
        <taxon>Stramenopiles</taxon>
        <taxon>Oomycota</taxon>
        <taxon>Peronosporomycetes</taxon>
        <taxon>Pythiales</taxon>
        <taxon>Pythiaceae</taxon>
        <taxon>Pythium</taxon>
    </lineage>
</organism>
<sequence length="127" mass="13761">MRVRRNDGQPVVTPSAVVAAATTAEKQENPLIEDNGETNQDAQRINTMRAQAVNKHAVNEPNAQAKSSTNQTSTQVFASSVVLVGGAVIIAIVAMAFKHTQKINTKRDENNPMQQSLLCHDMDYAAM</sequence>
<evidence type="ECO:0000313" key="3">
    <source>
        <dbReference type="EMBL" id="TMW56001.1"/>
    </source>
</evidence>
<keyword evidence="2" id="KW-0812">Transmembrane</keyword>
<evidence type="ECO:0000256" key="1">
    <source>
        <dbReference type="SAM" id="MobiDB-lite"/>
    </source>
</evidence>
<keyword evidence="4" id="KW-1185">Reference proteome</keyword>
<evidence type="ECO:0000256" key="2">
    <source>
        <dbReference type="SAM" id="Phobius"/>
    </source>
</evidence>
<feature type="transmembrane region" description="Helical" evidence="2">
    <location>
        <begin position="76"/>
        <end position="97"/>
    </location>
</feature>
<gene>
    <name evidence="3" type="ORF">Poli38472_008649</name>
</gene>
<name>A0A8K1C3U1_PYTOL</name>
<feature type="compositionally biased region" description="Low complexity" evidence="1">
    <location>
        <begin position="10"/>
        <end position="24"/>
    </location>
</feature>
<protein>
    <submittedName>
        <fullName evidence="3">Uncharacterized protein</fullName>
    </submittedName>
</protein>
<feature type="region of interest" description="Disordered" evidence="1">
    <location>
        <begin position="1"/>
        <end position="40"/>
    </location>
</feature>
<comment type="caution">
    <text evidence="3">The sequence shown here is derived from an EMBL/GenBank/DDBJ whole genome shotgun (WGS) entry which is preliminary data.</text>
</comment>
<keyword evidence="2" id="KW-1133">Transmembrane helix</keyword>
<reference evidence="3" key="1">
    <citation type="submission" date="2019-03" db="EMBL/GenBank/DDBJ databases">
        <title>Long read genome sequence of the mycoparasitic Pythium oligandrum ATCC 38472 isolated from sugarbeet rhizosphere.</title>
        <authorList>
            <person name="Gaulin E."/>
        </authorList>
    </citation>
    <scope>NUCLEOTIDE SEQUENCE</scope>
    <source>
        <strain evidence="3">ATCC 38472_TT</strain>
    </source>
</reference>
<dbReference type="Proteomes" id="UP000794436">
    <property type="component" value="Unassembled WGS sequence"/>
</dbReference>
<dbReference type="AlphaFoldDB" id="A0A8K1C3U1"/>
<dbReference type="EMBL" id="SPLM01000146">
    <property type="protein sequence ID" value="TMW56001.1"/>
    <property type="molecule type" value="Genomic_DNA"/>
</dbReference>
<keyword evidence="2" id="KW-0472">Membrane</keyword>